<sequence length="345" mass="36727">MTAARNDRVLADQTGETMQFVADLRDIATPDPGLRQVTDPAVAAAVIGREVRDRIEAVLRASDADPVVLLSGGVDSILVAAAAVAAGARPHAITIVSEGGTDKDNAVAAARALGLTHEMIELDEPAIIDLARRAIDLLGVPELWEVTYAVPLLAALPALDRIDAVGPILTGSGADAIVAGGKALRHPIDSPDAVEELDRTIRKESAGNFVHDRLVPDFYPRIMGTYADRFVHVFQTVRLWEVAETFAPTALFGVHDGRPADKVCLRLACEALLPEPDRELAWAKKSAIQRSAGIMGALATAARRRAAAMPGATVYGDPMTEPFESVATRLFLALLTEDREQKGTL</sequence>
<dbReference type="RefSeq" id="WP_213556737.1">
    <property type="nucleotide sequence ID" value="NZ_JBHZDI010000099.1"/>
</dbReference>
<gene>
    <name evidence="2" type="ORF">KHQ06_31635</name>
</gene>
<organism evidence="2 3">
    <name type="scientific">Nocardia tengchongensis</name>
    <dbReference type="NCBI Taxonomy" id="2055889"/>
    <lineage>
        <taxon>Bacteria</taxon>
        <taxon>Bacillati</taxon>
        <taxon>Actinomycetota</taxon>
        <taxon>Actinomycetes</taxon>
        <taxon>Mycobacteriales</taxon>
        <taxon>Nocardiaceae</taxon>
        <taxon>Nocardia</taxon>
    </lineage>
</organism>
<evidence type="ECO:0000313" key="2">
    <source>
        <dbReference type="EMBL" id="QVI20629.1"/>
    </source>
</evidence>
<evidence type="ECO:0000313" key="3">
    <source>
        <dbReference type="Proteomes" id="UP000683310"/>
    </source>
</evidence>
<keyword evidence="3" id="KW-1185">Reference proteome</keyword>
<dbReference type="Gene3D" id="3.40.50.620">
    <property type="entry name" value="HUPs"/>
    <property type="match status" value="1"/>
</dbReference>
<protein>
    <recommendedName>
        <fullName evidence="1">Asparagine synthetase domain-containing protein</fullName>
    </recommendedName>
</protein>
<accession>A0ABX8CKZ3</accession>
<dbReference type="InterPro" id="IPR014729">
    <property type="entry name" value="Rossmann-like_a/b/a_fold"/>
</dbReference>
<dbReference type="Proteomes" id="UP000683310">
    <property type="component" value="Chromosome"/>
</dbReference>
<dbReference type="EMBL" id="CP074371">
    <property type="protein sequence ID" value="QVI20629.1"/>
    <property type="molecule type" value="Genomic_DNA"/>
</dbReference>
<feature type="domain" description="Asparagine synthetase" evidence="1">
    <location>
        <begin position="61"/>
        <end position="198"/>
    </location>
</feature>
<reference evidence="2 3" key="1">
    <citation type="submission" date="2021-04" db="EMBL/GenBank/DDBJ databases">
        <title>Nocardia tengchongensis.</title>
        <authorList>
            <person name="Zhuang k."/>
            <person name="Ran Y."/>
            <person name="Li W."/>
        </authorList>
    </citation>
    <scope>NUCLEOTIDE SEQUENCE [LARGE SCALE GENOMIC DNA]</scope>
    <source>
        <strain evidence="2 3">CFH S0057</strain>
    </source>
</reference>
<evidence type="ECO:0000259" key="1">
    <source>
        <dbReference type="Pfam" id="PF00733"/>
    </source>
</evidence>
<dbReference type="Pfam" id="PF00733">
    <property type="entry name" value="Asn_synthase"/>
    <property type="match status" value="1"/>
</dbReference>
<name>A0ABX8CKZ3_9NOCA</name>
<dbReference type="InterPro" id="IPR001962">
    <property type="entry name" value="Asn_synthase"/>
</dbReference>
<dbReference type="SUPFAM" id="SSF52402">
    <property type="entry name" value="Adenine nucleotide alpha hydrolases-like"/>
    <property type="match status" value="1"/>
</dbReference>
<proteinExistence type="predicted"/>